<evidence type="ECO:0000256" key="1">
    <source>
        <dbReference type="ARBA" id="ARBA00023002"/>
    </source>
</evidence>
<keyword evidence="1 2" id="KW-0560">Oxidoreductase</keyword>
<organism evidence="4 5">
    <name type="scientific">Anser brachyrhynchus</name>
    <name type="common">Pink-footed goose</name>
    <dbReference type="NCBI Taxonomy" id="132585"/>
    <lineage>
        <taxon>Eukaryota</taxon>
        <taxon>Metazoa</taxon>
        <taxon>Chordata</taxon>
        <taxon>Craniata</taxon>
        <taxon>Vertebrata</taxon>
        <taxon>Euteleostomi</taxon>
        <taxon>Archelosauria</taxon>
        <taxon>Archosauria</taxon>
        <taxon>Dinosauria</taxon>
        <taxon>Saurischia</taxon>
        <taxon>Theropoda</taxon>
        <taxon>Coelurosauria</taxon>
        <taxon>Aves</taxon>
        <taxon>Neognathae</taxon>
        <taxon>Galloanserae</taxon>
        <taxon>Anseriformes</taxon>
        <taxon>Anatidae</taxon>
        <taxon>Anserinae</taxon>
        <taxon>Anser</taxon>
    </lineage>
</organism>
<dbReference type="InterPro" id="IPR050425">
    <property type="entry name" value="NAD(P)_dehydrat-like"/>
</dbReference>
<dbReference type="GeneTree" id="ENSGT00940000167381"/>
<dbReference type="AlphaFoldDB" id="A0A8B9BYT7"/>
<dbReference type="Proteomes" id="UP000694426">
    <property type="component" value="Unplaced"/>
</dbReference>
<feature type="domain" description="3-beta hydroxysteroid dehydrogenase/isomerase" evidence="3">
    <location>
        <begin position="195"/>
        <end position="231"/>
    </location>
</feature>
<evidence type="ECO:0000259" key="3">
    <source>
        <dbReference type="Pfam" id="PF01073"/>
    </source>
</evidence>
<evidence type="ECO:0000313" key="4">
    <source>
        <dbReference type="Ensembl" id="ENSABRP00000011639.1"/>
    </source>
</evidence>
<evidence type="ECO:0000313" key="5">
    <source>
        <dbReference type="Proteomes" id="UP000694426"/>
    </source>
</evidence>
<sequence length="339" mass="38312">RWDSGSVPVPVYLVTGGCGFIGKKIVELLSQQDYIKEVRVFDSGAREEEKIIPATTHVTVMKGDIRDYNLLLAAMRGVHVVIHTAAIVDYRNTVPFWEMKAVNVGGTENVLRACCVLNIPYVVYTSSIAAVGPNTLCEPMRRGNEDTKYSGEVELPYGKTKAMAEKLVFEANGKKLQKSMLLLNACLSPPLISPGNGAWMHVLAARHLQLKPDLLAGQVYYCYDDTPRRGFLVTHQLLSSVDPSIRLGSRIPYWKMWLIIHLHRIIKALLYPFWKPQPFLNLPLLNTIVTTFSYETDKAFRHFGYKPLFTWQESKQRTVQWLKAAAGNVSCPHLHQKEN</sequence>
<dbReference type="Pfam" id="PF01073">
    <property type="entry name" value="3Beta_HSD"/>
    <property type="match status" value="2"/>
</dbReference>
<name>A0A8B9BYT7_9AVES</name>
<dbReference type="PANTHER" id="PTHR10366:SF832">
    <property type="entry name" value="3-BETA HYDROXYSTEROID DEHYDROGENASE_ISOMERASE DOMAIN-CONTAINING PROTEIN"/>
    <property type="match status" value="1"/>
</dbReference>
<keyword evidence="5" id="KW-1185">Reference proteome</keyword>
<proteinExistence type="inferred from homology"/>
<dbReference type="InterPro" id="IPR002225">
    <property type="entry name" value="3Beta_OHSteriod_DH/Estase"/>
</dbReference>
<reference evidence="4" key="1">
    <citation type="submission" date="2025-08" db="UniProtKB">
        <authorList>
            <consortium name="Ensembl"/>
        </authorList>
    </citation>
    <scope>IDENTIFICATION</scope>
</reference>
<dbReference type="GO" id="GO:0016616">
    <property type="term" value="F:oxidoreductase activity, acting on the CH-OH group of donors, NAD or NADP as acceptor"/>
    <property type="evidence" value="ECO:0007669"/>
    <property type="project" value="InterPro"/>
</dbReference>
<comment type="similarity">
    <text evidence="2">Belongs to the 3-beta-HSD family.</text>
</comment>
<dbReference type="InterPro" id="IPR036291">
    <property type="entry name" value="NAD(P)-bd_dom_sf"/>
</dbReference>
<reference evidence="4" key="2">
    <citation type="submission" date="2025-09" db="UniProtKB">
        <authorList>
            <consortium name="Ensembl"/>
        </authorList>
    </citation>
    <scope>IDENTIFICATION</scope>
</reference>
<dbReference type="Ensembl" id="ENSABRT00000016603.1">
    <property type="protein sequence ID" value="ENSABRP00000011639.1"/>
    <property type="gene ID" value="ENSABRG00000010397.1"/>
</dbReference>
<evidence type="ECO:0000256" key="2">
    <source>
        <dbReference type="RuleBase" id="RU004475"/>
    </source>
</evidence>
<dbReference type="SUPFAM" id="SSF51735">
    <property type="entry name" value="NAD(P)-binding Rossmann-fold domains"/>
    <property type="match status" value="1"/>
</dbReference>
<dbReference type="Gene3D" id="3.40.50.720">
    <property type="entry name" value="NAD(P)-binding Rossmann-like Domain"/>
    <property type="match status" value="1"/>
</dbReference>
<dbReference type="PANTHER" id="PTHR10366">
    <property type="entry name" value="NAD DEPENDENT EPIMERASE/DEHYDRATASE"/>
    <property type="match status" value="1"/>
</dbReference>
<feature type="domain" description="3-beta hydroxysteroid dehydrogenase/isomerase" evidence="3">
    <location>
        <begin position="13"/>
        <end position="192"/>
    </location>
</feature>
<protein>
    <recommendedName>
        <fullName evidence="3">3-beta hydroxysteroid dehydrogenase/isomerase domain-containing protein</fullName>
    </recommendedName>
</protein>
<accession>A0A8B9BYT7</accession>
<dbReference type="GO" id="GO:0006694">
    <property type="term" value="P:steroid biosynthetic process"/>
    <property type="evidence" value="ECO:0007669"/>
    <property type="project" value="InterPro"/>
</dbReference>